<keyword evidence="2" id="KW-1185">Reference proteome</keyword>
<dbReference type="EMBL" id="JBJJXI010000068">
    <property type="protein sequence ID" value="KAL3396916.1"/>
    <property type="molecule type" value="Genomic_DNA"/>
</dbReference>
<proteinExistence type="predicted"/>
<protein>
    <submittedName>
        <fullName evidence="1">Uncharacterized protein</fullName>
    </submittedName>
</protein>
<evidence type="ECO:0000313" key="2">
    <source>
        <dbReference type="Proteomes" id="UP001627154"/>
    </source>
</evidence>
<gene>
    <name evidence="1" type="ORF">TKK_009280</name>
</gene>
<dbReference type="Proteomes" id="UP001627154">
    <property type="component" value="Unassembled WGS sequence"/>
</dbReference>
<reference evidence="1 2" key="1">
    <citation type="journal article" date="2024" name="bioRxiv">
        <title>A reference genome for Trichogramma kaykai: A tiny desert-dwelling parasitoid wasp with competing sex-ratio distorters.</title>
        <authorList>
            <person name="Culotta J."/>
            <person name="Lindsey A.R."/>
        </authorList>
    </citation>
    <scope>NUCLEOTIDE SEQUENCE [LARGE SCALE GENOMIC DNA]</scope>
    <source>
        <strain evidence="1 2">KSX58</strain>
    </source>
</reference>
<sequence>MCISCCEKSWRWWFVEPYSGGVLRVRRAAAAAHGSIVTRPVFRPLLARPVRKLSRLIEVRGGVAGVGKAHAITRHNA</sequence>
<comment type="caution">
    <text evidence="1">The sequence shown here is derived from an EMBL/GenBank/DDBJ whole genome shotgun (WGS) entry which is preliminary data.</text>
</comment>
<name>A0ABD2WVA6_9HYME</name>
<organism evidence="1 2">
    <name type="scientific">Trichogramma kaykai</name>
    <dbReference type="NCBI Taxonomy" id="54128"/>
    <lineage>
        <taxon>Eukaryota</taxon>
        <taxon>Metazoa</taxon>
        <taxon>Ecdysozoa</taxon>
        <taxon>Arthropoda</taxon>
        <taxon>Hexapoda</taxon>
        <taxon>Insecta</taxon>
        <taxon>Pterygota</taxon>
        <taxon>Neoptera</taxon>
        <taxon>Endopterygota</taxon>
        <taxon>Hymenoptera</taxon>
        <taxon>Apocrita</taxon>
        <taxon>Proctotrupomorpha</taxon>
        <taxon>Chalcidoidea</taxon>
        <taxon>Trichogrammatidae</taxon>
        <taxon>Trichogramma</taxon>
    </lineage>
</organism>
<dbReference type="AlphaFoldDB" id="A0ABD2WVA6"/>
<evidence type="ECO:0000313" key="1">
    <source>
        <dbReference type="EMBL" id="KAL3396916.1"/>
    </source>
</evidence>
<accession>A0ABD2WVA6</accession>